<evidence type="ECO:0000313" key="5">
    <source>
        <dbReference type="WBParaSite" id="jg8776"/>
    </source>
</evidence>
<dbReference type="InterPro" id="IPR057139">
    <property type="entry name" value="OB_DEPS-1_1st"/>
</dbReference>
<evidence type="ECO:0000313" key="4">
    <source>
        <dbReference type="Proteomes" id="UP000887574"/>
    </source>
</evidence>
<evidence type="ECO:0000259" key="1">
    <source>
        <dbReference type="Pfam" id="PF24339"/>
    </source>
</evidence>
<feature type="domain" description="P-granule-associated protein DEPS-1 first OB-fold" evidence="3">
    <location>
        <begin position="19"/>
        <end position="91"/>
    </location>
</feature>
<proteinExistence type="predicted"/>
<dbReference type="InterPro" id="IPR057147">
    <property type="entry name" value="OB_DEPS-1_3rd"/>
</dbReference>
<evidence type="ECO:0000259" key="3">
    <source>
        <dbReference type="Pfam" id="PF24343"/>
    </source>
</evidence>
<dbReference type="WBParaSite" id="jg8776">
    <property type="protein sequence ID" value="jg8776"/>
    <property type="gene ID" value="jg8776"/>
</dbReference>
<organism evidence="4 5">
    <name type="scientific">Ditylenchus dipsaci</name>
    <dbReference type="NCBI Taxonomy" id="166011"/>
    <lineage>
        <taxon>Eukaryota</taxon>
        <taxon>Metazoa</taxon>
        <taxon>Ecdysozoa</taxon>
        <taxon>Nematoda</taxon>
        <taxon>Chromadorea</taxon>
        <taxon>Rhabditida</taxon>
        <taxon>Tylenchina</taxon>
        <taxon>Tylenchomorpha</taxon>
        <taxon>Sphaerularioidea</taxon>
        <taxon>Anguinidae</taxon>
        <taxon>Anguininae</taxon>
        <taxon>Ditylenchus</taxon>
    </lineage>
</organism>
<dbReference type="Pfam" id="PF24343">
    <property type="entry name" value="OB_DEPS-1_1st"/>
    <property type="match status" value="1"/>
</dbReference>
<name>A0A915EQN4_9BILA</name>
<dbReference type="InterPro" id="IPR057143">
    <property type="entry name" value="OB_DEPS-1_2nd"/>
</dbReference>
<feature type="domain" description="P-granule-associated protein DEPS-1 third OB-fold" evidence="1">
    <location>
        <begin position="218"/>
        <end position="281"/>
    </location>
</feature>
<keyword evidence="4" id="KW-1185">Reference proteome</keyword>
<feature type="domain" description="P-granule-associated protein DEPS-1 second OB-fold" evidence="2">
    <location>
        <begin position="96"/>
        <end position="173"/>
    </location>
</feature>
<dbReference type="Pfam" id="PF24339">
    <property type="entry name" value="OB_DEPS-1_3rd"/>
    <property type="match status" value="1"/>
</dbReference>
<dbReference type="Pfam" id="PF24342">
    <property type="entry name" value="OB_DEPS-1_2nd"/>
    <property type="match status" value="1"/>
</dbReference>
<reference evidence="5" key="1">
    <citation type="submission" date="2022-11" db="UniProtKB">
        <authorList>
            <consortium name="WormBaseParasite"/>
        </authorList>
    </citation>
    <scope>IDENTIFICATION</scope>
</reference>
<dbReference type="Proteomes" id="UP000887574">
    <property type="component" value="Unplaced"/>
</dbReference>
<evidence type="ECO:0000259" key="2">
    <source>
        <dbReference type="Pfam" id="PF24342"/>
    </source>
</evidence>
<protein>
    <submittedName>
        <fullName evidence="5">Uncharacterized protein</fullName>
    </submittedName>
</protein>
<sequence>MNHCVPNRRLHPIGAPISQGLVITQPMQGDIVHYVWKEKNDQVYAMMSDLFTCKERGLKHTELLRREQVLEFGDNIDFTENADKEVVDYEKTIKTYETQCLNGKYLLKTLCVLSPEKPRRCWTKAFGFLDISGIQISKQAIPNVTLEFWIEIIVNSNRTISPKFHSFESVAQDDRTVAWEADWNKANKPKTSFSWDHSEDEFDESNYVEKNDEQLLGIMTNLEGVLVGRFDIFCPELKDKRVCVGLWLKDQEVQEPPLGHKLKFDAFYSDVLDTFIAYYYEIFPSPVLHFDVVKLSQTCIYHICLPLVLRPQDLLGRFYVHPYFGLISDPMNLLGILLYIDPLPVAYVHAFVPSPLTRFEIRQVPTEVLELITDSEAQFASQPIVTEGFYLNNHLGIVYSPKYPTEVFQFSDENEWNAYPVGTWIKFSSEYDPSPQEHRHYIYKHSILREKPQLECALVGNNYEFKIEVEFHSNHKHFVVQPPLRIRSRSR</sequence>
<accession>A0A915EQN4</accession>
<dbReference type="AlphaFoldDB" id="A0A915EQN4"/>